<evidence type="ECO:0000256" key="6">
    <source>
        <dbReference type="SAM" id="MobiDB-lite"/>
    </source>
</evidence>
<dbReference type="InterPro" id="IPR038765">
    <property type="entry name" value="Papain-like_cys_pep_sf"/>
</dbReference>
<sequence>MTAPVASHRKPKQYPRTLSFLLADGAPRTARPGIARTAATLALAGVASATAFDAPAEAAPRPTPAQVKERVDALYQEAEVATEKYDGAKERAAAAHQELSRLQDEAARRTEQLNTARSELGTLAAGQYRSGGVHPTVRLLLSSDPQRYLDGAAVLERAGSHQANAIAGYARRLGSVQQVRARAEDTAEQLRSTEATLARNRATITRKLASAEQLLNELTAEQRQQVRDEDGSDGPGSADRTGRSSSAHTSHSAAAAPNPRAAQAVSFAYAALGKPYVWGATGPAAYDCSGLTQAAWRAGGVSLPRTTYTQISSGPRIDKSRLAPGDLVFFFSGISHVGLYIGDGKMIHAPHPGAPVRIAPINQMPFAGATRPA</sequence>
<dbReference type="Gene3D" id="3.90.1720.10">
    <property type="entry name" value="endopeptidase domain like (from Nostoc punctiforme)"/>
    <property type="match status" value="1"/>
</dbReference>
<proteinExistence type="inferred from homology"/>
<keyword evidence="4" id="KW-0788">Thiol protease</keyword>
<feature type="compositionally biased region" description="Low complexity" evidence="6">
    <location>
        <begin position="244"/>
        <end position="258"/>
    </location>
</feature>
<evidence type="ECO:0000313" key="8">
    <source>
        <dbReference type="EMBL" id="TBO58104.1"/>
    </source>
</evidence>
<organism evidence="8 9">
    <name type="scientific">Streptomyces kasugaensis</name>
    <dbReference type="NCBI Taxonomy" id="1946"/>
    <lineage>
        <taxon>Bacteria</taxon>
        <taxon>Bacillati</taxon>
        <taxon>Actinomycetota</taxon>
        <taxon>Actinomycetes</taxon>
        <taxon>Kitasatosporales</taxon>
        <taxon>Streptomycetaceae</taxon>
        <taxon>Streptomyces</taxon>
    </lineage>
</organism>
<dbReference type="AlphaFoldDB" id="A0A4Q9HSS9"/>
<dbReference type="InterPro" id="IPR000064">
    <property type="entry name" value="NLP_P60_dom"/>
</dbReference>
<feature type="region of interest" description="Disordered" evidence="6">
    <location>
        <begin position="220"/>
        <end position="258"/>
    </location>
</feature>
<evidence type="ECO:0000256" key="4">
    <source>
        <dbReference type="ARBA" id="ARBA00022807"/>
    </source>
</evidence>
<dbReference type="Pfam" id="PF00877">
    <property type="entry name" value="NLPC_P60"/>
    <property type="match status" value="1"/>
</dbReference>
<evidence type="ECO:0000256" key="1">
    <source>
        <dbReference type="ARBA" id="ARBA00007074"/>
    </source>
</evidence>
<protein>
    <submittedName>
        <fullName evidence="8">NlpC/P60 family protein</fullName>
    </submittedName>
</protein>
<dbReference type="SUPFAM" id="SSF54001">
    <property type="entry name" value="Cysteine proteinases"/>
    <property type="match status" value="1"/>
</dbReference>
<keyword evidence="5" id="KW-0175">Coiled coil</keyword>
<reference evidence="8 9" key="1">
    <citation type="submission" date="2019-02" db="EMBL/GenBank/DDBJ databases">
        <title>Draft Genome Sequence of Streptomyces sp. AM-2504, identified by 16S rRNA comparative analysis as a Streptomyces Kasugaensis strain.</title>
        <authorList>
            <person name="Napolioni V."/>
            <person name="Giuliodori A.M."/>
            <person name="Spurio R."/>
            <person name="Fabbretti A."/>
        </authorList>
    </citation>
    <scope>NUCLEOTIDE SEQUENCE [LARGE SCALE GENOMIC DNA]</scope>
    <source>
        <strain evidence="8 9">AM-2504</strain>
    </source>
</reference>
<evidence type="ECO:0000256" key="3">
    <source>
        <dbReference type="ARBA" id="ARBA00022801"/>
    </source>
</evidence>
<keyword evidence="9" id="KW-1185">Reference proteome</keyword>
<evidence type="ECO:0000256" key="5">
    <source>
        <dbReference type="SAM" id="Coils"/>
    </source>
</evidence>
<dbReference type="GO" id="GO:0008234">
    <property type="term" value="F:cysteine-type peptidase activity"/>
    <property type="evidence" value="ECO:0007669"/>
    <property type="project" value="UniProtKB-KW"/>
</dbReference>
<accession>A0A4Q9HSS9</accession>
<name>A0A4Q9HSS9_STRKA</name>
<feature type="coiled-coil region" evidence="5">
    <location>
        <begin position="71"/>
        <end position="119"/>
    </location>
</feature>
<evidence type="ECO:0000313" key="9">
    <source>
        <dbReference type="Proteomes" id="UP000292452"/>
    </source>
</evidence>
<dbReference type="EMBL" id="SIXH01000164">
    <property type="protein sequence ID" value="TBO58104.1"/>
    <property type="molecule type" value="Genomic_DNA"/>
</dbReference>
<dbReference type="InterPro" id="IPR051794">
    <property type="entry name" value="PG_Endopeptidase_C40"/>
</dbReference>
<keyword evidence="2" id="KW-0645">Protease</keyword>
<dbReference type="Proteomes" id="UP000292452">
    <property type="component" value="Unassembled WGS sequence"/>
</dbReference>
<comment type="similarity">
    <text evidence="1">Belongs to the peptidase C40 family.</text>
</comment>
<evidence type="ECO:0000256" key="2">
    <source>
        <dbReference type="ARBA" id="ARBA00022670"/>
    </source>
</evidence>
<feature type="domain" description="NlpC/P60" evidence="7">
    <location>
        <begin position="258"/>
        <end position="373"/>
    </location>
</feature>
<keyword evidence="3" id="KW-0378">Hydrolase</keyword>
<dbReference type="PANTHER" id="PTHR47359:SF3">
    <property type="entry name" value="NLP_P60 DOMAIN-CONTAINING PROTEIN-RELATED"/>
    <property type="match status" value="1"/>
</dbReference>
<dbReference type="GO" id="GO:0006508">
    <property type="term" value="P:proteolysis"/>
    <property type="evidence" value="ECO:0007669"/>
    <property type="project" value="UniProtKB-KW"/>
</dbReference>
<comment type="caution">
    <text evidence="8">The sequence shown here is derived from an EMBL/GenBank/DDBJ whole genome shotgun (WGS) entry which is preliminary data.</text>
</comment>
<evidence type="ECO:0000259" key="7">
    <source>
        <dbReference type="PROSITE" id="PS51935"/>
    </source>
</evidence>
<dbReference type="PANTHER" id="PTHR47359">
    <property type="entry name" value="PEPTIDOGLYCAN DL-ENDOPEPTIDASE CWLO"/>
    <property type="match status" value="1"/>
</dbReference>
<gene>
    <name evidence="8" type="ORF">EYS09_19180</name>
</gene>
<dbReference type="PROSITE" id="PS51935">
    <property type="entry name" value="NLPC_P60"/>
    <property type="match status" value="1"/>
</dbReference>